<proteinExistence type="predicted"/>
<keyword evidence="2" id="KW-1185">Reference proteome</keyword>
<dbReference type="EMBL" id="REGN01000402">
    <property type="protein sequence ID" value="RNA42205.1"/>
    <property type="molecule type" value="Genomic_DNA"/>
</dbReference>
<sequence>MKRILPRCNKYNKSKKMKKKKNYVENLVYLVYIFLVPFVSSSKKLFLVSTLTLNFGSKTINIRKTDKKFEFLVENYNADNFNSSKKLKAWSHLRQKTIFKSLPFRHTFRHEKLTCSSTYTCTVPVQGLYTYPNSGFWFFTSLYAYPNSDKVRVNKIIEDGLNSIFEKKEFKIEEKNVKHSPILNFFDSQTEFVLRPKKSIPFKCIQCGCFYKAKLGESGNMKKHLEKFHKNVRNWLISYTSQLDRSQRKWNLDENLTNLAKYFLTSSKTINELSNPYLRKMLKFKISSEDTFKTNVLPEL</sequence>
<evidence type="ECO:0000313" key="1">
    <source>
        <dbReference type="EMBL" id="RNA42205.1"/>
    </source>
</evidence>
<accession>A0A3M7T2N1</accession>
<reference evidence="1 2" key="1">
    <citation type="journal article" date="2018" name="Sci. Rep.">
        <title>Genomic signatures of local adaptation to the degree of environmental predictability in rotifers.</title>
        <authorList>
            <person name="Franch-Gras L."/>
            <person name="Hahn C."/>
            <person name="Garcia-Roger E.M."/>
            <person name="Carmona M.J."/>
            <person name="Serra M."/>
            <person name="Gomez A."/>
        </authorList>
    </citation>
    <scope>NUCLEOTIDE SEQUENCE [LARGE SCALE GENOMIC DNA]</scope>
    <source>
        <strain evidence="1">HYR1</strain>
    </source>
</reference>
<dbReference type="Proteomes" id="UP000276133">
    <property type="component" value="Unassembled WGS sequence"/>
</dbReference>
<comment type="caution">
    <text evidence="1">The sequence shown here is derived from an EMBL/GenBank/DDBJ whole genome shotgun (WGS) entry which is preliminary data.</text>
</comment>
<dbReference type="OrthoDB" id="10216173at2759"/>
<organism evidence="1 2">
    <name type="scientific">Brachionus plicatilis</name>
    <name type="common">Marine rotifer</name>
    <name type="synonym">Brachionus muelleri</name>
    <dbReference type="NCBI Taxonomy" id="10195"/>
    <lineage>
        <taxon>Eukaryota</taxon>
        <taxon>Metazoa</taxon>
        <taxon>Spiralia</taxon>
        <taxon>Gnathifera</taxon>
        <taxon>Rotifera</taxon>
        <taxon>Eurotatoria</taxon>
        <taxon>Monogononta</taxon>
        <taxon>Pseudotrocha</taxon>
        <taxon>Ploima</taxon>
        <taxon>Brachionidae</taxon>
        <taxon>Brachionus</taxon>
    </lineage>
</organism>
<protein>
    <submittedName>
        <fullName evidence="1">Uncharacterized protein</fullName>
    </submittedName>
</protein>
<gene>
    <name evidence="1" type="ORF">BpHYR1_049629</name>
</gene>
<dbReference type="AlphaFoldDB" id="A0A3M7T2N1"/>
<name>A0A3M7T2N1_BRAPC</name>
<evidence type="ECO:0000313" key="2">
    <source>
        <dbReference type="Proteomes" id="UP000276133"/>
    </source>
</evidence>